<evidence type="ECO:0000313" key="3">
    <source>
        <dbReference type="Proteomes" id="UP000443582"/>
    </source>
</evidence>
<feature type="signal peptide" evidence="1">
    <location>
        <begin position="1"/>
        <end position="18"/>
    </location>
</feature>
<dbReference type="Proteomes" id="UP000443582">
    <property type="component" value="Unassembled WGS sequence"/>
</dbReference>
<comment type="caution">
    <text evidence="2">The sequence shown here is derived from an EMBL/GenBank/DDBJ whole genome shotgun (WGS) entry which is preliminary data.</text>
</comment>
<organism evidence="2 3">
    <name type="scientific">Halobacteriovorax vibrionivorans</name>
    <dbReference type="NCBI Taxonomy" id="2152716"/>
    <lineage>
        <taxon>Bacteria</taxon>
        <taxon>Pseudomonadati</taxon>
        <taxon>Bdellovibrionota</taxon>
        <taxon>Bacteriovoracia</taxon>
        <taxon>Bacteriovoracales</taxon>
        <taxon>Halobacteriovoraceae</taxon>
        <taxon>Halobacteriovorax</taxon>
    </lineage>
</organism>
<gene>
    <name evidence="2" type="ORF">DAY19_01430</name>
</gene>
<dbReference type="EMBL" id="QDKL01000001">
    <property type="protein sequence ID" value="RZF22458.1"/>
    <property type="molecule type" value="Genomic_DNA"/>
</dbReference>
<name>A0ABY0IK13_9BACT</name>
<evidence type="ECO:0000313" key="2">
    <source>
        <dbReference type="EMBL" id="RZF22458.1"/>
    </source>
</evidence>
<feature type="chain" id="PRO_5047349763" evidence="1">
    <location>
        <begin position="19"/>
        <end position="156"/>
    </location>
</feature>
<sequence length="156" mass="17631">MMVTKILIAAFLFISVSASDLCPKNKDPKTVAKDLISIEMSGIRLITGAKKQCLKEEFKEYRFNHDPDYDDPKNLEYILDSKSNIKIEKVELIDKEIFQYRASYQVNVVDTKGNSSVVKDTITFMLNTTSKSQKVGGCAMVIEPPEKLVLLKSCQK</sequence>
<protein>
    <submittedName>
        <fullName evidence="2">Uncharacterized protein</fullName>
    </submittedName>
</protein>
<keyword evidence="1" id="KW-0732">Signal</keyword>
<reference evidence="3" key="1">
    <citation type="journal article" date="2019" name="Int. J. Syst. Evol. Microbiol.">
        <title>Halobacteriovorax valvorus sp. nov., a novel prokaryotic predator isolated from coastal seawater of China.</title>
        <authorList>
            <person name="Chen M.-X."/>
        </authorList>
    </citation>
    <scope>NUCLEOTIDE SEQUENCE [LARGE SCALE GENOMIC DNA]</scope>
    <source>
        <strain evidence="3">BL9</strain>
    </source>
</reference>
<keyword evidence="3" id="KW-1185">Reference proteome</keyword>
<proteinExistence type="predicted"/>
<dbReference type="RefSeq" id="WP_114705404.1">
    <property type="nucleotide sequence ID" value="NZ_QDKL01000001.1"/>
</dbReference>
<evidence type="ECO:0000256" key="1">
    <source>
        <dbReference type="SAM" id="SignalP"/>
    </source>
</evidence>
<accession>A0ABY0IK13</accession>